<dbReference type="Gene3D" id="3.40.430.10">
    <property type="entry name" value="Dihydrofolate Reductase, subunit A"/>
    <property type="match status" value="1"/>
</dbReference>
<dbReference type="InterPro" id="IPR050765">
    <property type="entry name" value="Riboflavin_Biosynth_HTPR"/>
</dbReference>
<dbReference type="PANTHER" id="PTHR38011:SF11">
    <property type="entry name" value="2,5-DIAMINO-6-RIBOSYLAMINO-4(3H)-PYRIMIDINONE 5'-PHOSPHATE REDUCTASE"/>
    <property type="match status" value="1"/>
</dbReference>
<accession>A0A7G1KUD9</accession>
<feature type="domain" description="Bacterial bifunctional deaminase-reductase C-terminal" evidence="1">
    <location>
        <begin position="3"/>
        <end position="175"/>
    </location>
</feature>
<dbReference type="AlphaFoldDB" id="A0A7G1KUD9"/>
<dbReference type="Pfam" id="PF01872">
    <property type="entry name" value="RibD_C"/>
    <property type="match status" value="1"/>
</dbReference>
<dbReference type="InterPro" id="IPR024072">
    <property type="entry name" value="DHFR-like_dom_sf"/>
</dbReference>
<organism evidence="2 3">
    <name type="scientific">Nocardia wallacei</name>
    <dbReference type="NCBI Taxonomy" id="480035"/>
    <lineage>
        <taxon>Bacteria</taxon>
        <taxon>Bacillati</taxon>
        <taxon>Actinomycetota</taxon>
        <taxon>Actinomycetes</taxon>
        <taxon>Mycobacteriales</taxon>
        <taxon>Nocardiaceae</taxon>
        <taxon>Nocardia</taxon>
    </lineage>
</organism>
<dbReference type="RefSeq" id="WP_187685556.1">
    <property type="nucleotide sequence ID" value="NZ_AP023396.1"/>
</dbReference>
<keyword evidence="3" id="KW-1185">Reference proteome</keyword>
<dbReference type="PANTHER" id="PTHR38011">
    <property type="entry name" value="DIHYDROFOLATE REDUCTASE FAMILY PROTEIN (AFU_ORTHOLOGUE AFUA_8G06820)"/>
    <property type="match status" value="1"/>
</dbReference>
<evidence type="ECO:0000259" key="1">
    <source>
        <dbReference type="Pfam" id="PF01872"/>
    </source>
</evidence>
<dbReference type="GeneID" id="80351038"/>
<proteinExistence type="predicted"/>
<sequence>MREVILQMMVSVDGMAEGPGRNLDWVDVVDPDLDNYLAELLDNVDAQIFGRTSYELLAQYWPDAERDPATPGDKMLAPKVNGLPKIVVSRREGDLAWTPATRIGDNLAEEVDALKKQPGRPLILFAGATTAREFMRLDLVDEFRLLVFPVLLGGGQPLFAEDDRRRHLRLIQTVPFAKSGVVLHRYRRQPA</sequence>
<reference evidence="2 3" key="1">
    <citation type="submission" date="2020-08" db="EMBL/GenBank/DDBJ databases">
        <title>Genome Sequencing of Nocardia wallacei strain FMUON74 and assembly.</title>
        <authorList>
            <person name="Toyokawa M."/>
            <person name="Uesaka K."/>
        </authorList>
    </citation>
    <scope>NUCLEOTIDE SEQUENCE [LARGE SCALE GENOMIC DNA]</scope>
    <source>
        <strain evidence="2 3">FMUON74</strain>
    </source>
</reference>
<dbReference type="GO" id="GO:0008703">
    <property type="term" value="F:5-amino-6-(5-phosphoribosylamino)uracil reductase activity"/>
    <property type="evidence" value="ECO:0007669"/>
    <property type="project" value="InterPro"/>
</dbReference>
<dbReference type="KEGG" id="nwl:NWFMUON74_66600"/>
<dbReference type="Proteomes" id="UP000516173">
    <property type="component" value="Chromosome"/>
</dbReference>
<name>A0A7G1KUD9_9NOCA</name>
<dbReference type="GO" id="GO:0009231">
    <property type="term" value="P:riboflavin biosynthetic process"/>
    <property type="evidence" value="ECO:0007669"/>
    <property type="project" value="InterPro"/>
</dbReference>
<protein>
    <submittedName>
        <fullName evidence="2">Riboflavin biosynthesis protein RibD</fullName>
    </submittedName>
</protein>
<gene>
    <name evidence="2" type="ORF">NWFMUON74_66600</name>
</gene>
<dbReference type="EMBL" id="AP023396">
    <property type="protein sequence ID" value="BCK58888.1"/>
    <property type="molecule type" value="Genomic_DNA"/>
</dbReference>
<evidence type="ECO:0000313" key="2">
    <source>
        <dbReference type="EMBL" id="BCK58888.1"/>
    </source>
</evidence>
<dbReference type="InterPro" id="IPR002734">
    <property type="entry name" value="RibDG_C"/>
</dbReference>
<evidence type="ECO:0000313" key="3">
    <source>
        <dbReference type="Proteomes" id="UP000516173"/>
    </source>
</evidence>
<dbReference type="SUPFAM" id="SSF53597">
    <property type="entry name" value="Dihydrofolate reductase-like"/>
    <property type="match status" value="1"/>
</dbReference>